<name>A0A1H7VQR7_9BACT</name>
<keyword evidence="1" id="KW-0472">Membrane</keyword>
<dbReference type="AlphaFoldDB" id="A0A1H7VQR7"/>
<dbReference type="EMBL" id="FOBB01000003">
    <property type="protein sequence ID" value="SEM11613.1"/>
    <property type="molecule type" value="Genomic_DNA"/>
</dbReference>
<evidence type="ECO:0000256" key="1">
    <source>
        <dbReference type="SAM" id="Phobius"/>
    </source>
</evidence>
<keyword evidence="3" id="KW-1185">Reference proteome</keyword>
<sequence>MAQDTLTQITTPAGKGTGDMYSIPVGYRRMENLHIVFWLLKDIAWCMIWKPLGITMIFPTLIISIVIAWRTRQFVSELCHNLAITVWITANSYWMISEFLHFDANTITGDITYKHLAVIPFMTGVLILAYYYLYYKPRHKDEIDTM</sequence>
<feature type="transmembrane region" description="Helical" evidence="1">
    <location>
        <begin position="78"/>
        <end position="96"/>
    </location>
</feature>
<keyword evidence="1" id="KW-0812">Transmembrane</keyword>
<dbReference type="RefSeq" id="WP_238386589.1">
    <property type="nucleotide sequence ID" value="NZ_FOBB01000003.1"/>
</dbReference>
<reference evidence="2 3" key="1">
    <citation type="submission" date="2016-10" db="EMBL/GenBank/DDBJ databases">
        <authorList>
            <person name="de Groot N.N."/>
        </authorList>
    </citation>
    <scope>NUCLEOTIDE SEQUENCE [LARGE SCALE GENOMIC DNA]</scope>
    <source>
        <strain evidence="2 3">DSM 21039</strain>
    </source>
</reference>
<evidence type="ECO:0000313" key="2">
    <source>
        <dbReference type="EMBL" id="SEM11613.1"/>
    </source>
</evidence>
<accession>A0A1H7VQR7</accession>
<organism evidence="2 3">
    <name type="scientific">Chitinophaga rupis</name>
    <dbReference type="NCBI Taxonomy" id="573321"/>
    <lineage>
        <taxon>Bacteria</taxon>
        <taxon>Pseudomonadati</taxon>
        <taxon>Bacteroidota</taxon>
        <taxon>Chitinophagia</taxon>
        <taxon>Chitinophagales</taxon>
        <taxon>Chitinophagaceae</taxon>
        <taxon>Chitinophaga</taxon>
    </lineage>
</organism>
<evidence type="ECO:0000313" key="3">
    <source>
        <dbReference type="Proteomes" id="UP000198984"/>
    </source>
</evidence>
<dbReference type="STRING" id="573321.SAMN04488505_103410"/>
<feature type="transmembrane region" description="Helical" evidence="1">
    <location>
        <begin position="116"/>
        <end position="134"/>
    </location>
</feature>
<keyword evidence="1" id="KW-1133">Transmembrane helix</keyword>
<proteinExistence type="predicted"/>
<protein>
    <submittedName>
        <fullName evidence="2">Uncharacterized protein</fullName>
    </submittedName>
</protein>
<dbReference type="Proteomes" id="UP000198984">
    <property type="component" value="Unassembled WGS sequence"/>
</dbReference>
<gene>
    <name evidence="2" type="ORF">SAMN04488505_103410</name>
</gene>
<feature type="transmembrane region" description="Helical" evidence="1">
    <location>
        <begin position="48"/>
        <end position="69"/>
    </location>
</feature>